<accession>E5AV96</accession>
<dbReference type="Proteomes" id="UP000007437">
    <property type="component" value="Plasmid pBRH01"/>
</dbReference>
<dbReference type="KEGG" id="brh:RBRH_02810"/>
<dbReference type="InterPro" id="IPR015797">
    <property type="entry name" value="NUDIX_hydrolase-like_dom_sf"/>
</dbReference>
<dbReference type="PANTHER" id="PTHR21340">
    <property type="entry name" value="DIADENOSINE 5,5-P1,P4-TETRAPHOSPHATE PYROPHOSPHOHYDROLASE MUTT"/>
    <property type="match status" value="1"/>
</dbReference>
<proteinExistence type="predicted"/>
<dbReference type="PANTHER" id="PTHR21340:SF0">
    <property type="entry name" value="BIS(5'-NUCLEOSYL)-TETRAPHOSPHATASE [ASYMMETRICAL]"/>
    <property type="match status" value="1"/>
</dbReference>
<name>E5AV96_MYCRK</name>
<dbReference type="PROSITE" id="PS51462">
    <property type="entry name" value="NUDIX"/>
    <property type="match status" value="1"/>
</dbReference>
<protein>
    <submittedName>
        <fullName evidence="4">Phosphohydrolase (MutT/nudix family protein)</fullName>
    </submittedName>
</protein>
<dbReference type="HOGENOM" id="CLU_1683294_0_0_4"/>
<reference evidence="4 5" key="1">
    <citation type="journal article" date="2011" name="J. Bacteriol.">
        <title>Complete genome sequence of Burkholderia rhizoxinica, an endosymbiont of Rhizopus microsporus.</title>
        <authorList>
            <person name="Lackner G."/>
            <person name="Moebius N."/>
            <person name="Partida-Martinez L."/>
            <person name="Hertweck C."/>
        </authorList>
    </citation>
    <scope>NUCLEOTIDE SEQUENCE [LARGE SCALE GENOMIC DNA]</scope>
    <source>
        <strain evidence="5">DSM 19002 / CIP 109453 / HKI 454</strain>
        <plasmid evidence="4 5">pBRH01</plasmid>
    </source>
</reference>
<dbReference type="Gene3D" id="3.90.79.10">
    <property type="entry name" value="Nucleoside Triphosphate Pyrophosphohydrolase"/>
    <property type="match status" value="1"/>
</dbReference>
<organism evidence="4 5">
    <name type="scientific">Mycetohabitans rhizoxinica (strain DSM 19002 / CIP 109453 / HKI 454)</name>
    <name type="common">Paraburkholderia rhizoxinica</name>
    <dbReference type="NCBI Taxonomy" id="882378"/>
    <lineage>
        <taxon>Bacteria</taxon>
        <taxon>Pseudomonadati</taxon>
        <taxon>Pseudomonadota</taxon>
        <taxon>Betaproteobacteria</taxon>
        <taxon>Burkholderiales</taxon>
        <taxon>Burkholderiaceae</taxon>
        <taxon>Mycetohabitans</taxon>
    </lineage>
</organism>
<dbReference type="AlphaFoldDB" id="E5AV96"/>
<evidence type="ECO:0000256" key="2">
    <source>
        <dbReference type="ARBA" id="ARBA00022801"/>
    </source>
</evidence>
<gene>
    <name evidence="4" type="ordered locus">RBRH_02810</name>
</gene>
<geneLocation type="plasmid" evidence="4 5">
    <name>pBRH01</name>
</geneLocation>
<dbReference type="GO" id="GO:0006167">
    <property type="term" value="P:AMP biosynthetic process"/>
    <property type="evidence" value="ECO:0007669"/>
    <property type="project" value="TreeGrafter"/>
</dbReference>
<feature type="domain" description="Nudix hydrolase" evidence="3">
    <location>
        <begin position="15"/>
        <end position="158"/>
    </location>
</feature>
<dbReference type="InterPro" id="IPR000086">
    <property type="entry name" value="NUDIX_hydrolase_dom"/>
</dbReference>
<dbReference type="InterPro" id="IPR020084">
    <property type="entry name" value="NUDIX_hydrolase_CS"/>
</dbReference>
<comment type="cofactor">
    <cofactor evidence="1">
        <name>Mg(2+)</name>
        <dbReference type="ChEBI" id="CHEBI:18420"/>
    </cofactor>
</comment>
<evidence type="ECO:0000259" key="3">
    <source>
        <dbReference type="PROSITE" id="PS51462"/>
    </source>
</evidence>
<dbReference type="SUPFAM" id="SSF55811">
    <property type="entry name" value="Nudix"/>
    <property type="match status" value="1"/>
</dbReference>
<keyword evidence="4" id="KW-0614">Plasmid</keyword>
<evidence type="ECO:0000313" key="5">
    <source>
        <dbReference type="Proteomes" id="UP000007437"/>
    </source>
</evidence>
<sequence>MHRSRTRTRNWIVMPKQTSCGVVILNELGSVLLCHATETRHWDIPKGQPNPGEAPIDAALRETREETGLTLDAAALVELGAFSYRSDKELHLFATRVSTCDVDIRECVCTCLFPSYRNGKMIPEMDAFRWVQPTEVSRYTSASLTRLFETKLSLPALHRQLSGAAA</sequence>
<dbReference type="InterPro" id="IPR051325">
    <property type="entry name" value="Nudix_hydrolase_domain"/>
</dbReference>
<dbReference type="GO" id="GO:0006754">
    <property type="term" value="P:ATP biosynthetic process"/>
    <property type="evidence" value="ECO:0007669"/>
    <property type="project" value="TreeGrafter"/>
</dbReference>
<keyword evidence="2 4" id="KW-0378">Hydrolase</keyword>
<dbReference type="PROSITE" id="PS00893">
    <property type="entry name" value="NUDIX_BOX"/>
    <property type="match status" value="1"/>
</dbReference>
<evidence type="ECO:0000313" key="4">
    <source>
        <dbReference type="EMBL" id="CBW77020.1"/>
    </source>
</evidence>
<dbReference type="eggNOG" id="COG0494">
    <property type="taxonomic scope" value="Bacteria"/>
</dbReference>
<evidence type="ECO:0000256" key="1">
    <source>
        <dbReference type="ARBA" id="ARBA00001946"/>
    </source>
</evidence>
<dbReference type="GO" id="GO:0004081">
    <property type="term" value="F:bis(5'-nucleosyl)-tetraphosphatase (asymmetrical) activity"/>
    <property type="evidence" value="ECO:0007669"/>
    <property type="project" value="TreeGrafter"/>
</dbReference>
<dbReference type="Pfam" id="PF00293">
    <property type="entry name" value="NUDIX"/>
    <property type="match status" value="1"/>
</dbReference>
<dbReference type="EMBL" id="FR687360">
    <property type="protein sequence ID" value="CBW77020.1"/>
    <property type="molecule type" value="Genomic_DNA"/>
</dbReference>